<sequence length="131" mass="14297">MEKMKVCWKMTTVKISVAAVILAAVSLFLPWFTFMGLSQSMMDAISADPEFFTGFLPVLIIAMLWVVVFFLLNHPKLTLVGDAALLFVGVGTMILGMDRGLNPGLGAGLFVVAVLVCIVCAFLTKKQRRPQ</sequence>
<organism evidence="2 3">
    <name type="scientific">Candidatus Egerieimonas intestinavium</name>
    <dbReference type="NCBI Taxonomy" id="2840777"/>
    <lineage>
        <taxon>Bacteria</taxon>
        <taxon>Bacillati</taxon>
        <taxon>Bacillota</taxon>
        <taxon>Clostridia</taxon>
        <taxon>Lachnospirales</taxon>
        <taxon>Lachnospiraceae</taxon>
        <taxon>Lachnospiraceae incertae sedis</taxon>
        <taxon>Candidatus Egerieimonas</taxon>
    </lineage>
</organism>
<accession>A0A9D1EJV9</accession>
<evidence type="ECO:0000313" key="2">
    <source>
        <dbReference type="EMBL" id="HIR93166.1"/>
    </source>
</evidence>
<evidence type="ECO:0000313" key="3">
    <source>
        <dbReference type="Proteomes" id="UP000886841"/>
    </source>
</evidence>
<proteinExistence type="predicted"/>
<feature type="transmembrane region" description="Helical" evidence="1">
    <location>
        <begin position="79"/>
        <end position="97"/>
    </location>
</feature>
<dbReference type="AlphaFoldDB" id="A0A9D1EJV9"/>
<feature type="transmembrane region" description="Helical" evidence="1">
    <location>
        <begin position="103"/>
        <end position="124"/>
    </location>
</feature>
<keyword evidence="1" id="KW-0472">Membrane</keyword>
<gene>
    <name evidence="2" type="ORF">IAB98_07100</name>
</gene>
<feature type="transmembrane region" description="Helical" evidence="1">
    <location>
        <begin position="52"/>
        <end position="72"/>
    </location>
</feature>
<dbReference type="Proteomes" id="UP000886841">
    <property type="component" value="Unassembled WGS sequence"/>
</dbReference>
<reference evidence="2" key="1">
    <citation type="submission" date="2020-10" db="EMBL/GenBank/DDBJ databases">
        <authorList>
            <person name="Gilroy R."/>
        </authorList>
    </citation>
    <scope>NUCLEOTIDE SEQUENCE</scope>
    <source>
        <strain evidence="2">ChiSxjej1B13-7041</strain>
    </source>
</reference>
<comment type="caution">
    <text evidence="2">The sequence shown here is derived from an EMBL/GenBank/DDBJ whole genome shotgun (WGS) entry which is preliminary data.</text>
</comment>
<keyword evidence="1" id="KW-0812">Transmembrane</keyword>
<feature type="transmembrane region" description="Helical" evidence="1">
    <location>
        <begin position="12"/>
        <end position="32"/>
    </location>
</feature>
<protein>
    <submittedName>
        <fullName evidence="2">Uncharacterized protein</fullName>
    </submittedName>
</protein>
<reference evidence="2" key="2">
    <citation type="journal article" date="2021" name="PeerJ">
        <title>Extensive microbial diversity within the chicken gut microbiome revealed by metagenomics and culture.</title>
        <authorList>
            <person name="Gilroy R."/>
            <person name="Ravi A."/>
            <person name="Getino M."/>
            <person name="Pursley I."/>
            <person name="Horton D.L."/>
            <person name="Alikhan N.F."/>
            <person name="Baker D."/>
            <person name="Gharbi K."/>
            <person name="Hall N."/>
            <person name="Watson M."/>
            <person name="Adriaenssens E.M."/>
            <person name="Foster-Nyarko E."/>
            <person name="Jarju S."/>
            <person name="Secka A."/>
            <person name="Antonio M."/>
            <person name="Oren A."/>
            <person name="Chaudhuri R.R."/>
            <person name="La Ragione R."/>
            <person name="Hildebrand F."/>
            <person name="Pallen M.J."/>
        </authorList>
    </citation>
    <scope>NUCLEOTIDE SEQUENCE</scope>
    <source>
        <strain evidence="2">ChiSxjej1B13-7041</strain>
    </source>
</reference>
<dbReference type="EMBL" id="DVHU01000061">
    <property type="protein sequence ID" value="HIR93166.1"/>
    <property type="molecule type" value="Genomic_DNA"/>
</dbReference>
<keyword evidence="1" id="KW-1133">Transmembrane helix</keyword>
<name>A0A9D1EJV9_9FIRM</name>
<evidence type="ECO:0000256" key="1">
    <source>
        <dbReference type="SAM" id="Phobius"/>
    </source>
</evidence>